<dbReference type="Gene3D" id="2.40.70.10">
    <property type="entry name" value="Acid Proteases"/>
    <property type="match status" value="1"/>
</dbReference>
<gene>
    <name evidence="3" type="primary">LOC113871602</name>
</gene>
<accession>A0A8B8MBM2</accession>
<protein>
    <submittedName>
        <fullName evidence="3">Uncharacterized protein LOC113871602</fullName>
    </submittedName>
</protein>
<dbReference type="InterPro" id="IPR021109">
    <property type="entry name" value="Peptidase_aspartic_dom_sf"/>
</dbReference>
<sequence length="491" mass="53669">MATQSLQFQQNVSVTIQDLQTQIGQLATSVNNLQQQGSAALPSQPVVNPKGNVSAITLRSGKELTNCPVQASEGSGSEEGVRDNSAQQQISLPFPTRVPPPKKIEIDQELLDTFKKVEINIPLLDTIKQIPRYAKFLKELCTYKRNLKKRNVQTVSSLSQSSLPQKCGDPRTFSIPCTIGESSFASALLDLGASINVMPSAVYKMLHLGDLKPTNVIIQLANRSTAQPLGVLEDVLVKVNQLIFSADFYILDMQDENSTLILGRPFLMTAKTKIDVHTGTLSMEFGDDTVHFNIFDAMRHPAESHSMLSESSDFSVFLINVVDVVDRNSDLDSDTVHVIDSDFDSNFDSDIVDVVDSDIDIAVNSDFDLSQFSDFDLHLDALPGCTCDSGICSICAEINTAISSVVLPSIVGADPEPDSIISMAAVAPQSPLSVIQQQPGSLELSPLPKHLKYVYLDAEQQRFPVIISSRLLEDQEKKLLQVLKVHKKAIA</sequence>
<dbReference type="SUPFAM" id="SSF50630">
    <property type="entry name" value="Acid proteases"/>
    <property type="match status" value="1"/>
</dbReference>
<dbReference type="RefSeq" id="XP_027364499.1">
    <property type="nucleotide sequence ID" value="XM_027508698.1"/>
</dbReference>
<dbReference type="PANTHER" id="PTHR33067:SF15">
    <property type="entry name" value="RNA-DIRECTED DNA POLYMERASE"/>
    <property type="match status" value="1"/>
</dbReference>
<keyword evidence="2" id="KW-1185">Reference proteome</keyword>
<organism evidence="2 3">
    <name type="scientific">Abrus precatorius</name>
    <name type="common">Indian licorice</name>
    <name type="synonym">Glycine abrus</name>
    <dbReference type="NCBI Taxonomy" id="3816"/>
    <lineage>
        <taxon>Eukaryota</taxon>
        <taxon>Viridiplantae</taxon>
        <taxon>Streptophyta</taxon>
        <taxon>Embryophyta</taxon>
        <taxon>Tracheophyta</taxon>
        <taxon>Spermatophyta</taxon>
        <taxon>Magnoliopsida</taxon>
        <taxon>eudicotyledons</taxon>
        <taxon>Gunneridae</taxon>
        <taxon>Pentapetalae</taxon>
        <taxon>rosids</taxon>
        <taxon>fabids</taxon>
        <taxon>Fabales</taxon>
        <taxon>Fabaceae</taxon>
        <taxon>Papilionoideae</taxon>
        <taxon>50 kb inversion clade</taxon>
        <taxon>NPAAA clade</taxon>
        <taxon>indigoferoid/millettioid clade</taxon>
        <taxon>Abreae</taxon>
        <taxon>Abrus</taxon>
    </lineage>
</organism>
<evidence type="ECO:0000256" key="1">
    <source>
        <dbReference type="SAM" id="MobiDB-lite"/>
    </source>
</evidence>
<evidence type="ECO:0000313" key="3">
    <source>
        <dbReference type="RefSeq" id="XP_027364499.1"/>
    </source>
</evidence>
<dbReference type="Pfam" id="PF13650">
    <property type="entry name" value="Asp_protease_2"/>
    <property type="match status" value="1"/>
</dbReference>
<reference evidence="3" key="2">
    <citation type="submission" date="2025-08" db="UniProtKB">
        <authorList>
            <consortium name="RefSeq"/>
        </authorList>
    </citation>
    <scope>IDENTIFICATION</scope>
    <source>
        <tissue evidence="3">Young leaves</tissue>
    </source>
</reference>
<feature type="region of interest" description="Disordered" evidence="1">
    <location>
        <begin position="69"/>
        <end position="98"/>
    </location>
</feature>
<name>A0A8B8MBM2_ABRPR</name>
<dbReference type="CDD" id="cd00303">
    <property type="entry name" value="retropepsin_like"/>
    <property type="match status" value="1"/>
</dbReference>
<dbReference type="AlphaFoldDB" id="A0A8B8MBM2"/>
<dbReference type="OrthoDB" id="1433126at2759"/>
<dbReference type="PANTHER" id="PTHR33067">
    <property type="entry name" value="RNA-DIRECTED DNA POLYMERASE-RELATED"/>
    <property type="match status" value="1"/>
</dbReference>
<dbReference type="GeneID" id="113871602"/>
<dbReference type="Proteomes" id="UP000694853">
    <property type="component" value="Unplaced"/>
</dbReference>
<dbReference type="KEGG" id="aprc:113871602"/>
<proteinExistence type="predicted"/>
<evidence type="ECO:0000313" key="2">
    <source>
        <dbReference type="Proteomes" id="UP000694853"/>
    </source>
</evidence>
<reference evidence="2" key="1">
    <citation type="journal article" date="2019" name="Toxins">
        <title>Detection of Abrin-Like and Prepropulchellin-Like Toxin Genes and Transcripts Using Whole Genome Sequencing and Full-Length Transcript Sequencing of Abrus precatorius.</title>
        <authorList>
            <person name="Hovde B.T."/>
            <person name="Daligault H.E."/>
            <person name="Hanschen E.R."/>
            <person name="Kunde Y.A."/>
            <person name="Johnson M.B."/>
            <person name="Starkenburg S.R."/>
            <person name="Johnson S.L."/>
        </authorList>
    </citation>
    <scope>NUCLEOTIDE SEQUENCE [LARGE SCALE GENOMIC DNA]</scope>
</reference>